<reference evidence="2 3" key="1">
    <citation type="submission" date="2020-04" db="EMBL/GenBank/DDBJ databases">
        <authorList>
            <person name="Klaysubun C."/>
            <person name="Duangmal K."/>
            <person name="Lipun K."/>
        </authorList>
    </citation>
    <scope>NUCLEOTIDE SEQUENCE [LARGE SCALE GENOMIC DNA]</scope>
    <source>
        <strain evidence="2 3">DSM 45300</strain>
    </source>
</reference>
<dbReference type="GO" id="GO:0051213">
    <property type="term" value="F:dioxygenase activity"/>
    <property type="evidence" value="ECO:0007669"/>
    <property type="project" value="UniProtKB-KW"/>
</dbReference>
<comment type="caution">
    <text evidence="2">The sequence shown here is derived from an EMBL/GenBank/DDBJ whole genome shotgun (WGS) entry which is preliminary data.</text>
</comment>
<dbReference type="EMBL" id="JAAXKZ010000015">
    <property type="protein sequence ID" value="NMH91291.1"/>
    <property type="molecule type" value="Genomic_DNA"/>
</dbReference>
<dbReference type="GO" id="GO:0006307">
    <property type="term" value="P:DNA alkylation repair"/>
    <property type="evidence" value="ECO:0007669"/>
    <property type="project" value="InterPro"/>
</dbReference>
<dbReference type="Gene3D" id="2.60.120.590">
    <property type="entry name" value="Alpha-ketoglutarate-dependent dioxygenase AlkB-like"/>
    <property type="match status" value="1"/>
</dbReference>
<dbReference type="InterPro" id="IPR032854">
    <property type="entry name" value="ALKBH3"/>
</dbReference>
<organism evidence="2 3">
    <name type="scientific">Pseudonocardia bannensis</name>
    <dbReference type="NCBI Taxonomy" id="630973"/>
    <lineage>
        <taxon>Bacteria</taxon>
        <taxon>Bacillati</taxon>
        <taxon>Actinomycetota</taxon>
        <taxon>Actinomycetes</taxon>
        <taxon>Pseudonocardiales</taxon>
        <taxon>Pseudonocardiaceae</taxon>
        <taxon>Pseudonocardia</taxon>
    </lineage>
</organism>
<dbReference type="InterPro" id="IPR005123">
    <property type="entry name" value="Oxoglu/Fe-dep_dioxygenase_dom"/>
</dbReference>
<accession>A0A848DFH3</accession>
<dbReference type="PROSITE" id="PS51471">
    <property type="entry name" value="FE2OG_OXY"/>
    <property type="match status" value="1"/>
</dbReference>
<protein>
    <submittedName>
        <fullName evidence="2">Alpha-ketoglutarate-dependent dioxygenase AlkB</fullName>
    </submittedName>
</protein>
<evidence type="ECO:0000313" key="2">
    <source>
        <dbReference type="EMBL" id="NMH91291.1"/>
    </source>
</evidence>
<keyword evidence="3" id="KW-1185">Reference proteome</keyword>
<gene>
    <name evidence="2" type="ORF">HF519_06735</name>
</gene>
<dbReference type="InterPro" id="IPR027450">
    <property type="entry name" value="AlkB-like"/>
</dbReference>
<feature type="domain" description="Fe2OG dioxygenase" evidence="1">
    <location>
        <begin position="128"/>
        <end position="224"/>
    </location>
</feature>
<dbReference type="Proteomes" id="UP000586918">
    <property type="component" value="Unassembled WGS sequence"/>
</dbReference>
<keyword evidence="2" id="KW-0223">Dioxygenase</keyword>
<proteinExistence type="predicted"/>
<dbReference type="SUPFAM" id="SSF51197">
    <property type="entry name" value="Clavaminate synthase-like"/>
    <property type="match status" value="1"/>
</dbReference>
<keyword evidence="2" id="KW-0560">Oxidoreductase</keyword>
<dbReference type="AlphaFoldDB" id="A0A848DFH3"/>
<dbReference type="InterPro" id="IPR037151">
    <property type="entry name" value="AlkB-like_sf"/>
</dbReference>
<dbReference type="PANTHER" id="PTHR31212:SF4">
    <property type="entry name" value="ALPHA-KETOGLUTARATE-DEPENDENT DIOXYGENASE ALKB HOMOLOG 3"/>
    <property type="match status" value="1"/>
</dbReference>
<evidence type="ECO:0000313" key="3">
    <source>
        <dbReference type="Proteomes" id="UP000586918"/>
    </source>
</evidence>
<name>A0A848DFH3_9PSEU</name>
<dbReference type="PANTHER" id="PTHR31212">
    <property type="entry name" value="ALPHA-KETOGLUTARATE-DEPENDENT DIOXYGENASE ALKB HOMOLOG 3"/>
    <property type="match status" value="1"/>
</dbReference>
<dbReference type="Pfam" id="PF13532">
    <property type="entry name" value="2OG-FeII_Oxy_2"/>
    <property type="match status" value="1"/>
</dbReference>
<evidence type="ECO:0000259" key="1">
    <source>
        <dbReference type="PROSITE" id="PS51471"/>
    </source>
</evidence>
<sequence length="226" mass="24793">MFYSSYARTVAPDLAWQPSLFDAGAGASYEVDIGFHGMRRHALSAGAWVDHRPGWLRGADALFERLLELTPWSRRDIRMYERVLPEPRLTHRWSLQAPPAAAAEEAAGEPPPVLRTMARALGERYGVEFTQVGVNLYRDGDDSVAWHGDRVARELPSAVVALVSLGAVRPFRLRPAGGGTGVGFLPGAGDLLVMGGSCQRTWQHAVPKVRAAGPRISVQFRHVHPR</sequence>